<dbReference type="Proteomes" id="UP001164539">
    <property type="component" value="Chromosome 10"/>
</dbReference>
<gene>
    <name evidence="1" type="ORF">OWV82_018784</name>
</gene>
<evidence type="ECO:0000313" key="2">
    <source>
        <dbReference type="Proteomes" id="UP001164539"/>
    </source>
</evidence>
<comment type="caution">
    <text evidence="1">The sequence shown here is derived from an EMBL/GenBank/DDBJ whole genome shotgun (WGS) entry which is preliminary data.</text>
</comment>
<organism evidence="1 2">
    <name type="scientific">Melia azedarach</name>
    <name type="common">Chinaberry tree</name>
    <dbReference type="NCBI Taxonomy" id="155640"/>
    <lineage>
        <taxon>Eukaryota</taxon>
        <taxon>Viridiplantae</taxon>
        <taxon>Streptophyta</taxon>
        <taxon>Embryophyta</taxon>
        <taxon>Tracheophyta</taxon>
        <taxon>Spermatophyta</taxon>
        <taxon>Magnoliopsida</taxon>
        <taxon>eudicotyledons</taxon>
        <taxon>Gunneridae</taxon>
        <taxon>Pentapetalae</taxon>
        <taxon>rosids</taxon>
        <taxon>malvids</taxon>
        <taxon>Sapindales</taxon>
        <taxon>Meliaceae</taxon>
        <taxon>Melia</taxon>
    </lineage>
</organism>
<proteinExistence type="predicted"/>
<evidence type="ECO:0000313" key="1">
    <source>
        <dbReference type="EMBL" id="KAJ4708912.1"/>
    </source>
</evidence>
<dbReference type="EMBL" id="CM051403">
    <property type="protein sequence ID" value="KAJ4708912.1"/>
    <property type="molecule type" value="Genomic_DNA"/>
</dbReference>
<name>A0ACC1XDR8_MELAZ</name>
<reference evidence="1 2" key="1">
    <citation type="journal article" date="2023" name="Science">
        <title>Complex scaffold remodeling in plant triterpene biosynthesis.</title>
        <authorList>
            <person name="De La Pena R."/>
            <person name="Hodgson H."/>
            <person name="Liu J.C."/>
            <person name="Stephenson M.J."/>
            <person name="Martin A.C."/>
            <person name="Owen C."/>
            <person name="Harkess A."/>
            <person name="Leebens-Mack J."/>
            <person name="Jimenez L.E."/>
            <person name="Osbourn A."/>
            <person name="Sattely E.S."/>
        </authorList>
    </citation>
    <scope>NUCLEOTIDE SEQUENCE [LARGE SCALE GENOMIC DNA]</scope>
    <source>
        <strain evidence="2">cv. JPN11</strain>
        <tissue evidence="1">Leaf</tissue>
    </source>
</reference>
<sequence>MSVKSLSHLLNHGKTYLCVLFMQFTYSIMSIMAKYAFTRGLSPHVLVAYRMVVATILIAPFAFVLERKTRPKMTLALFLKIALLSFFEPTISQNLYYSGMKYTTAAFTTAMCNILPAITFLMACIFGLEKVNIKRVHSQAKILGTIFAAGGAMTMTLLKGPILEFPWKPLRILHYQSQNVTHKEDHTKGSLMIIAGCFCWSCFIILQAFLLRSYPAELSLAALICMISSIEGTILAFVVERGNTAVWSLQFDAKLLTIVYGGFVSCTAYFIMGWLMKKRGPVFVSSFNPLGTVITAILGSLFLAEQLYVGRIVGAIVIVIGLYMVLWGRSKDQQPSKSYSNHMAQSDQQMASINRDIDIENTST</sequence>
<keyword evidence="2" id="KW-1185">Reference proteome</keyword>
<protein>
    <submittedName>
        <fullName evidence="1">WAT1-related protein</fullName>
    </submittedName>
</protein>
<accession>A0ACC1XDR8</accession>